<evidence type="ECO:0000313" key="1">
    <source>
        <dbReference type="EMBL" id="THC89055.1"/>
    </source>
</evidence>
<dbReference type="Proteomes" id="UP000308092">
    <property type="component" value="Unassembled WGS sequence"/>
</dbReference>
<gene>
    <name evidence="1" type="ORF">EYZ11_011495</name>
</gene>
<dbReference type="STRING" id="1220188.A0A4S3J303"/>
<proteinExistence type="predicted"/>
<reference evidence="1 2" key="1">
    <citation type="submission" date="2019-03" db="EMBL/GenBank/DDBJ databases">
        <title>The genome sequence of a newly discovered highly antifungal drug resistant Aspergillus species, Aspergillus tanneri NIH 1004.</title>
        <authorList>
            <person name="Mounaud S."/>
            <person name="Singh I."/>
            <person name="Joardar V."/>
            <person name="Pakala S."/>
            <person name="Pakala S."/>
            <person name="Venepally P."/>
            <person name="Hoover J."/>
            <person name="Nierman W."/>
            <person name="Chung J."/>
            <person name="Losada L."/>
        </authorList>
    </citation>
    <scope>NUCLEOTIDE SEQUENCE [LARGE SCALE GENOMIC DNA]</scope>
    <source>
        <strain evidence="1 2">NIH1004</strain>
    </source>
</reference>
<evidence type="ECO:0000313" key="2">
    <source>
        <dbReference type="Proteomes" id="UP000308092"/>
    </source>
</evidence>
<keyword evidence="2" id="KW-1185">Reference proteome</keyword>
<protein>
    <submittedName>
        <fullName evidence="1">Uncharacterized protein</fullName>
    </submittedName>
</protein>
<accession>A0A4S3J303</accession>
<dbReference type="VEuPathDB" id="FungiDB:EYZ11_011495"/>
<organism evidence="1 2">
    <name type="scientific">Aspergillus tanneri</name>
    <dbReference type="NCBI Taxonomy" id="1220188"/>
    <lineage>
        <taxon>Eukaryota</taxon>
        <taxon>Fungi</taxon>
        <taxon>Dikarya</taxon>
        <taxon>Ascomycota</taxon>
        <taxon>Pezizomycotina</taxon>
        <taxon>Eurotiomycetes</taxon>
        <taxon>Eurotiomycetidae</taxon>
        <taxon>Eurotiales</taxon>
        <taxon>Aspergillaceae</taxon>
        <taxon>Aspergillus</taxon>
        <taxon>Aspergillus subgen. Circumdati</taxon>
    </lineage>
</organism>
<sequence length="190" mass="22184">MLQHASIDTFVKHYSVGIHVDAQAIVRRLPAQKQLMRFAASISRSIDPRQPYKLDDTSHVNEIPRFRNEWQRQRNRLVRENLERYKNEQPVIDSERQLSGKLVDEEVLGALERTGGVTKQTANLTQKRKCSAIDDYRLFPRRKGKNILQRTNTVPLFVKQLRLSALQLQMKGRRSASYALEIPDFRNMND</sequence>
<dbReference type="Pfam" id="PF11917">
    <property type="entry name" value="DUF3435"/>
    <property type="match status" value="2"/>
</dbReference>
<comment type="caution">
    <text evidence="1">The sequence shown here is derived from an EMBL/GenBank/DDBJ whole genome shotgun (WGS) entry which is preliminary data.</text>
</comment>
<dbReference type="PANTHER" id="PTHR37535:SF2">
    <property type="entry name" value="FINGER DOMAIN PROTEIN, PUTATIVE (AFU_ORTHOLOGUE AFUA_6G09300)-RELATED"/>
    <property type="match status" value="1"/>
</dbReference>
<dbReference type="EMBL" id="SOSA01000718">
    <property type="protein sequence ID" value="THC89055.1"/>
    <property type="molecule type" value="Genomic_DNA"/>
</dbReference>
<dbReference type="AlphaFoldDB" id="A0A4S3J303"/>
<dbReference type="InterPro" id="IPR021842">
    <property type="entry name" value="DUF3435"/>
</dbReference>
<dbReference type="PANTHER" id="PTHR37535">
    <property type="entry name" value="FLUG DOMAIN PROTEIN"/>
    <property type="match status" value="1"/>
</dbReference>
<name>A0A4S3J303_9EURO</name>